<feature type="compositionally biased region" description="Basic and acidic residues" evidence="4">
    <location>
        <begin position="1"/>
        <end position="10"/>
    </location>
</feature>
<reference evidence="6" key="1">
    <citation type="journal article" date="2015" name="PLoS Genet.">
        <title>Genome Sequence and Transcriptome Analyses of Chrysochromulina tobin: Metabolic Tools for Enhanced Algal Fitness in the Prominent Order Prymnesiales (Haptophyceae).</title>
        <authorList>
            <person name="Hovde B.T."/>
            <person name="Deodato C.R."/>
            <person name="Hunsperger H.M."/>
            <person name="Ryken S.A."/>
            <person name="Yost W."/>
            <person name="Jha R.K."/>
            <person name="Patterson J."/>
            <person name="Monnat R.J. Jr."/>
            <person name="Barlow S.B."/>
            <person name="Starkenburg S.R."/>
            <person name="Cattolico R.A."/>
        </authorList>
    </citation>
    <scope>NUCLEOTIDE SEQUENCE</scope>
    <source>
        <strain evidence="6">CCMP291</strain>
    </source>
</reference>
<evidence type="ECO:0000256" key="2">
    <source>
        <dbReference type="ARBA" id="ARBA00009758"/>
    </source>
</evidence>
<dbReference type="Proteomes" id="UP000037460">
    <property type="component" value="Unassembled WGS sequence"/>
</dbReference>
<dbReference type="InterPro" id="IPR024792">
    <property type="entry name" value="RhoGDI_dom_sf"/>
</dbReference>
<keyword evidence="6" id="KW-1185">Reference proteome</keyword>
<proteinExistence type="inferred from homology"/>
<dbReference type="Gene3D" id="2.70.50.30">
    <property type="entry name" value="Coagulation Factor XIII, subunit A, domain 1"/>
    <property type="match status" value="1"/>
</dbReference>
<accession>A0A0M0JB05</accession>
<sequence length="270" mass="29626">MIRPHEDKGGQRRAGHKRNTSAADGLIDIIEFLTLASIPEGQGPVSPTRNSFHEINRLAARQSGEPPQPQPPASAPAAAPSAPSTEETDNDGSVGKKMHRRNPSGVALSETVTDTVTCATSDESGDIGALGGEFIESDERFVWCGNHVFDAHSGELRWTDRPDHLSLKRGDRVMEIMKFNARAQLRDLTCTVTTYKKVWGAHVPVYTRKTKLGTYEEQAADEPPYEFHMPPDDVPNSFAVCGEYKVSIAFHSASTGRKPLLVRYAWSKIS</sequence>
<protein>
    <submittedName>
        <fullName evidence="5">Uncharacterized protein</fullName>
    </submittedName>
</protein>
<dbReference type="GO" id="GO:0005737">
    <property type="term" value="C:cytoplasm"/>
    <property type="evidence" value="ECO:0007669"/>
    <property type="project" value="UniProtKB-SubCell"/>
</dbReference>
<feature type="compositionally biased region" description="Low complexity" evidence="4">
    <location>
        <begin position="75"/>
        <end position="84"/>
    </location>
</feature>
<comment type="similarity">
    <text evidence="2">Belongs to the Rho GDI family.</text>
</comment>
<dbReference type="InterPro" id="IPR014756">
    <property type="entry name" value="Ig_E-set"/>
</dbReference>
<dbReference type="EMBL" id="JWZX01003159">
    <property type="protein sequence ID" value="KOO23756.1"/>
    <property type="molecule type" value="Genomic_DNA"/>
</dbReference>
<dbReference type="AlphaFoldDB" id="A0A0M0JB05"/>
<evidence type="ECO:0000313" key="6">
    <source>
        <dbReference type="Proteomes" id="UP000037460"/>
    </source>
</evidence>
<evidence type="ECO:0000256" key="3">
    <source>
        <dbReference type="ARBA" id="ARBA00022490"/>
    </source>
</evidence>
<evidence type="ECO:0000256" key="4">
    <source>
        <dbReference type="SAM" id="MobiDB-lite"/>
    </source>
</evidence>
<keyword evidence="3" id="KW-0963">Cytoplasm</keyword>
<comment type="caution">
    <text evidence="5">The sequence shown here is derived from an EMBL/GenBank/DDBJ whole genome shotgun (WGS) entry which is preliminary data.</text>
</comment>
<evidence type="ECO:0000313" key="5">
    <source>
        <dbReference type="EMBL" id="KOO23756.1"/>
    </source>
</evidence>
<evidence type="ECO:0000256" key="1">
    <source>
        <dbReference type="ARBA" id="ARBA00004496"/>
    </source>
</evidence>
<dbReference type="SUPFAM" id="SSF81296">
    <property type="entry name" value="E set domains"/>
    <property type="match status" value="1"/>
</dbReference>
<comment type="subcellular location">
    <subcellularLocation>
        <location evidence="1">Cytoplasm</location>
    </subcellularLocation>
</comment>
<name>A0A0M0JB05_9EUKA</name>
<organism evidence="5 6">
    <name type="scientific">Chrysochromulina tobinii</name>
    <dbReference type="NCBI Taxonomy" id="1460289"/>
    <lineage>
        <taxon>Eukaryota</taxon>
        <taxon>Haptista</taxon>
        <taxon>Haptophyta</taxon>
        <taxon>Prymnesiophyceae</taxon>
        <taxon>Prymnesiales</taxon>
        <taxon>Chrysochromulinaceae</taxon>
        <taxon>Chrysochromulina</taxon>
    </lineage>
</organism>
<feature type="region of interest" description="Disordered" evidence="4">
    <location>
        <begin position="56"/>
        <end position="111"/>
    </location>
</feature>
<feature type="region of interest" description="Disordered" evidence="4">
    <location>
        <begin position="1"/>
        <end position="24"/>
    </location>
</feature>
<gene>
    <name evidence="5" type="ORF">Ctob_002147</name>
</gene>